<comment type="caution">
    <text evidence="8">The sequence shown here is derived from an EMBL/GenBank/DDBJ whole genome shotgun (WGS) entry which is preliminary data.</text>
</comment>
<dbReference type="Proteomes" id="UP000613266">
    <property type="component" value="Unassembled WGS sequence"/>
</dbReference>
<feature type="transmembrane region" description="Helical" evidence="7">
    <location>
        <begin position="374"/>
        <end position="394"/>
    </location>
</feature>
<comment type="subcellular location">
    <subcellularLocation>
        <location evidence="1">Cell membrane</location>
        <topology evidence="1">Multi-pass membrane protein</topology>
    </subcellularLocation>
</comment>
<feature type="transmembrane region" description="Helical" evidence="7">
    <location>
        <begin position="104"/>
        <end position="124"/>
    </location>
</feature>
<comment type="similarity">
    <text evidence="2">Belongs to the polysaccharide synthase family.</text>
</comment>
<evidence type="ECO:0000256" key="7">
    <source>
        <dbReference type="SAM" id="Phobius"/>
    </source>
</evidence>
<feature type="transmembrane region" description="Helical" evidence="7">
    <location>
        <begin position="221"/>
        <end position="241"/>
    </location>
</feature>
<keyword evidence="6 7" id="KW-0472">Membrane</keyword>
<dbReference type="InterPro" id="IPR050833">
    <property type="entry name" value="Poly_Biosynth_Transport"/>
</dbReference>
<dbReference type="AlphaFoldDB" id="A0A931J585"/>
<sequence>MQLLRASLTLVLGNALAHALPLLLGPWIARLYSPAEYAQFSLVWAVCANLTVVACARYEYALPLVQGHSALRALLALCLRVLALVWALSGVAAAWLALRWPAMALLPALLIVGGGVQLLSLLATREQLFARLAGARVLQWGGAPVLQVGLGTMALGVWGLLLAPLLAGLAALLWLLWPLRAWLQGSWRVGAGRWRTLAWRHKDFPLLNTPHAFASAAQDTLALLLITAWAGDVATGLWALALRYLKAPATLVGSAVSSALYPQLTQAVDRAAGQVQLRRTIRSLLMLALPFAALLMLSGPELFAWAFGEPWREAGTLARALAPYLALHFVASPLAVVTMAWQAQGWALRLALWGQGLFLLGIVVGLQLGGLEGAGWGVSLTMTGYFAYYLMALWRWPHKQ</sequence>
<evidence type="ECO:0000256" key="4">
    <source>
        <dbReference type="ARBA" id="ARBA00022692"/>
    </source>
</evidence>
<name>A0A931J585_9BURK</name>
<dbReference type="PANTHER" id="PTHR30250">
    <property type="entry name" value="PST FAMILY PREDICTED COLANIC ACID TRANSPORTER"/>
    <property type="match status" value="1"/>
</dbReference>
<gene>
    <name evidence="8" type="ORF">I7X39_14120</name>
</gene>
<keyword evidence="9" id="KW-1185">Reference proteome</keyword>
<dbReference type="PANTHER" id="PTHR30250:SF10">
    <property type="entry name" value="LIPOPOLYSACCHARIDE BIOSYNTHESIS PROTEIN WZXC"/>
    <property type="match status" value="1"/>
</dbReference>
<evidence type="ECO:0000313" key="8">
    <source>
        <dbReference type="EMBL" id="MBH9578038.1"/>
    </source>
</evidence>
<keyword evidence="4 7" id="KW-0812">Transmembrane</keyword>
<feature type="transmembrane region" description="Helical" evidence="7">
    <location>
        <begin position="145"/>
        <end position="177"/>
    </location>
</feature>
<feature type="transmembrane region" description="Helical" evidence="7">
    <location>
        <begin position="350"/>
        <end position="368"/>
    </location>
</feature>
<evidence type="ECO:0000256" key="5">
    <source>
        <dbReference type="ARBA" id="ARBA00022989"/>
    </source>
</evidence>
<evidence type="ECO:0000256" key="6">
    <source>
        <dbReference type="ARBA" id="ARBA00023136"/>
    </source>
</evidence>
<evidence type="ECO:0000256" key="3">
    <source>
        <dbReference type="ARBA" id="ARBA00022475"/>
    </source>
</evidence>
<feature type="transmembrane region" description="Helical" evidence="7">
    <location>
        <begin position="284"/>
        <end position="308"/>
    </location>
</feature>
<evidence type="ECO:0000256" key="1">
    <source>
        <dbReference type="ARBA" id="ARBA00004651"/>
    </source>
</evidence>
<dbReference type="RefSeq" id="WP_198111808.1">
    <property type="nucleotide sequence ID" value="NZ_JAEDAK010000009.1"/>
</dbReference>
<feature type="transmembrane region" description="Helical" evidence="7">
    <location>
        <begin position="320"/>
        <end position="341"/>
    </location>
</feature>
<dbReference type="EMBL" id="JAEDAK010000009">
    <property type="protein sequence ID" value="MBH9578038.1"/>
    <property type="molecule type" value="Genomic_DNA"/>
</dbReference>
<organism evidence="8 9">
    <name type="scientific">Inhella proteolytica</name>
    <dbReference type="NCBI Taxonomy" id="2795029"/>
    <lineage>
        <taxon>Bacteria</taxon>
        <taxon>Pseudomonadati</taxon>
        <taxon>Pseudomonadota</taxon>
        <taxon>Betaproteobacteria</taxon>
        <taxon>Burkholderiales</taxon>
        <taxon>Sphaerotilaceae</taxon>
        <taxon>Inhella</taxon>
    </lineage>
</organism>
<keyword evidence="3" id="KW-1003">Cell membrane</keyword>
<accession>A0A931J585</accession>
<evidence type="ECO:0000313" key="9">
    <source>
        <dbReference type="Proteomes" id="UP000613266"/>
    </source>
</evidence>
<reference evidence="8" key="1">
    <citation type="submission" date="2020-12" db="EMBL/GenBank/DDBJ databases">
        <title>The genome sequence of Inhella sp. 1Y17.</title>
        <authorList>
            <person name="Liu Y."/>
        </authorList>
    </citation>
    <scope>NUCLEOTIDE SEQUENCE</scope>
    <source>
        <strain evidence="8">1Y17</strain>
    </source>
</reference>
<feature type="transmembrane region" description="Helical" evidence="7">
    <location>
        <begin position="41"/>
        <end position="61"/>
    </location>
</feature>
<protein>
    <submittedName>
        <fullName evidence="8">Lipopolysaccharide biosynthesis protein</fullName>
    </submittedName>
</protein>
<feature type="transmembrane region" description="Helical" evidence="7">
    <location>
        <begin position="73"/>
        <end position="98"/>
    </location>
</feature>
<dbReference type="GO" id="GO:0005886">
    <property type="term" value="C:plasma membrane"/>
    <property type="evidence" value="ECO:0007669"/>
    <property type="project" value="UniProtKB-SubCell"/>
</dbReference>
<keyword evidence="5 7" id="KW-1133">Transmembrane helix</keyword>
<proteinExistence type="inferred from homology"/>
<evidence type="ECO:0000256" key="2">
    <source>
        <dbReference type="ARBA" id="ARBA00007430"/>
    </source>
</evidence>
<dbReference type="Pfam" id="PF13440">
    <property type="entry name" value="Polysacc_synt_3"/>
    <property type="match status" value="1"/>
</dbReference>